<sequence length="113" mass="12494">MCNNIKTHTKNTDEERKDTNVHVYCVKVLCFHAGGVGKEERKRESASSKHLKLACKALKDAPQSPIEGTNRKRKCVRRAVLGRVSHLASAALCQPNVSPFTPHYRSPPSAIST</sequence>
<keyword evidence="2" id="KW-1185">Reference proteome</keyword>
<name>A0A5B7JW99_PORTR</name>
<organism evidence="1 2">
    <name type="scientific">Portunus trituberculatus</name>
    <name type="common">Swimming crab</name>
    <name type="synonym">Neptunus trituberculatus</name>
    <dbReference type="NCBI Taxonomy" id="210409"/>
    <lineage>
        <taxon>Eukaryota</taxon>
        <taxon>Metazoa</taxon>
        <taxon>Ecdysozoa</taxon>
        <taxon>Arthropoda</taxon>
        <taxon>Crustacea</taxon>
        <taxon>Multicrustacea</taxon>
        <taxon>Malacostraca</taxon>
        <taxon>Eumalacostraca</taxon>
        <taxon>Eucarida</taxon>
        <taxon>Decapoda</taxon>
        <taxon>Pleocyemata</taxon>
        <taxon>Brachyura</taxon>
        <taxon>Eubrachyura</taxon>
        <taxon>Portunoidea</taxon>
        <taxon>Portunidae</taxon>
        <taxon>Portuninae</taxon>
        <taxon>Portunus</taxon>
    </lineage>
</organism>
<accession>A0A5B7JW99</accession>
<proteinExistence type="predicted"/>
<reference evidence="1 2" key="1">
    <citation type="submission" date="2019-05" db="EMBL/GenBank/DDBJ databases">
        <title>Another draft genome of Portunus trituberculatus and its Hox gene families provides insights of decapod evolution.</title>
        <authorList>
            <person name="Jeong J.-H."/>
            <person name="Song I."/>
            <person name="Kim S."/>
            <person name="Choi T."/>
            <person name="Kim D."/>
            <person name="Ryu S."/>
            <person name="Kim W."/>
        </authorList>
    </citation>
    <scope>NUCLEOTIDE SEQUENCE [LARGE SCALE GENOMIC DNA]</scope>
    <source>
        <tissue evidence="1">Muscle</tissue>
    </source>
</reference>
<dbReference type="Proteomes" id="UP000324222">
    <property type="component" value="Unassembled WGS sequence"/>
</dbReference>
<evidence type="ECO:0000313" key="1">
    <source>
        <dbReference type="EMBL" id="MPC97437.1"/>
    </source>
</evidence>
<gene>
    <name evidence="1" type="ORF">E2C01_092753</name>
</gene>
<dbReference type="AlphaFoldDB" id="A0A5B7JW99"/>
<evidence type="ECO:0000313" key="2">
    <source>
        <dbReference type="Proteomes" id="UP000324222"/>
    </source>
</evidence>
<protein>
    <submittedName>
        <fullName evidence="1">Uncharacterized protein</fullName>
    </submittedName>
</protein>
<dbReference type="EMBL" id="VSRR010109955">
    <property type="protein sequence ID" value="MPC97437.1"/>
    <property type="molecule type" value="Genomic_DNA"/>
</dbReference>
<comment type="caution">
    <text evidence="1">The sequence shown here is derived from an EMBL/GenBank/DDBJ whole genome shotgun (WGS) entry which is preliminary data.</text>
</comment>